<feature type="compositionally biased region" description="Polar residues" evidence="1">
    <location>
        <begin position="1"/>
        <end position="21"/>
    </location>
</feature>
<dbReference type="Proteomes" id="UP000694386">
    <property type="component" value="Unplaced"/>
</dbReference>
<reference evidence="2" key="1">
    <citation type="submission" date="2025-08" db="UniProtKB">
        <authorList>
            <consortium name="Ensembl"/>
        </authorList>
    </citation>
    <scope>IDENTIFICATION</scope>
</reference>
<feature type="compositionally biased region" description="Low complexity" evidence="1">
    <location>
        <begin position="41"/>
        <end position="53"/>
    </location>
</feature>
<protein>
    <submittedName>
        <fullName evidence="2">Uncharacterized protein</fullName>
    </submittedName>
</protein>
<accession>A0A8C2MXU5</accession>
<proteinExistence type="predicted"/>
<feature type="compositionally biased region" description="Low complexity" evidence="1">
    <location>
        <begin position="61"/>
        <end position="73"/>
    </location>
</feature>
<organism evidence="2 3">
    <name type="scientific">Cricetulus griseus</name>
    <name type="common">Chinese hamster</name>
    <name type="synonym">Cricetulus barabensis griseus</name>
    <dbReference type="NCBI Taxonomy" id="10029"/>
    <lineage>
        <taxon>Eukaryota</taxon>
        <taxon>Metazoa</taxon>
        <taxon>Chordata</taxon>
        <taxon>Craniata</taxon>
        <taxon>Vertebrata</taxon>
        <taxon>Euteleostomi</taxon>
        <taxon>Mammalia</taxon>
        <taxon>Eutheria</taxon>
        <taxon>Euarchontoglires</taxon>
        <taxon>Glires</taxon>
        <taxon>Rodentia</taxon>
        <taxon>Myomorpha</taxon>
        <taxon>Muroidea</taxon>
        <taxon>Cricetidae</taxon>
        <taxon>Cricetinae</taxon>
        <taxon>Cricetulus</taxon>
    </lineage>
</organism>
<reference evidence="2" key="2">
    <citation type="submission" date="2025-09" db="UniProtKB">
        <authorList>
            <consortium name="Ensembl"/>
        </authorList>
    </citation>
    <scope>IDENTIFICATION</scope>
</reference>
<dbReference type="AlphaFoldDB" id="A0A8C2MXU5"/>
<feature type="region of interest" description="Disordered" evidence="1">
    <location>
        <begin position="1"/>
        <end position="159"/>
    </location>
</feature>
<dbReference type="Ensembl" id="ENSCGRT00001028063.1">
    <property type="protein sequence ID" value="ENSCGRP00001023817.1"/>
    <property type="gene ID" value="ENSCGRG00001021940.1"/>
</dbReference>
<feature type="compositionally biased region" description="Low complexity" evidence="1">
    <location>
        <begin position="113"/>
        <end position="125"/>
    </location>
</feature>
<sequence>MAKSTSRMSSPESLRTNQPTLSRKAWSGSLQQRTAVALAESQQRSRSPHASSAQPPPPREGATSASASSSSSGSSGGGAGATDRPSAVTPGPHMAGADLRRRPGPRGSELRLAARPGAAMGPARATSRAAATCGPSGAHLATLGREEEPGARRGCGRRLLLTAETASRALGSRAKREEPR</sequence>
<evidence type="ECO:0000256" key="1">
    <source>
        <dbReference type="SAM" id="MobiDB-lite"/>
    </source>
</evidence>
<name>A0A8C2MXU5_CRIGR</name>
<evidence type="ECO:0000313" key="3">
    <source>
        <dbReference type="Proteomes" id="UP000694386"/>
    </source>
</evidence>
<evidence type="ECO:0000313" key="2">
    <source>
        <dbReference type="Ensembl" id="ENSCGRP00001023817.1"/>
    </source>
</evidence>